<evidence type="ECO:0000313" key="3">
    <source>
        <dbReference type="Proteomes" id="UP000553888"/>
    </source>
</evidence>
<evidence type="ECO:0000313" key="2">
    <source>
        <dbReference type="EMBL" id="NYG99012.1"/>
    </source>
</evidence>
<protein>
    <submittedName>
        <fullName evidence="2">Uncharacterized protein</fullName>
    </submittedName>
</protein>
<proteinExistence type="predicted"/>
<dbReference type="Proteomes" id="UP000553888">
    <property type="component" value="Unassembled WGS sequence"/>
</dbReference>
<dbReference type="EMBL" id="JACBZY010000001">
    <property type="protein sequence ID" value="NYG99012.1"/>
    <property type="molecule type" value="Genomic_DNA"/>
</dbReference>
<organism evidence="2 3">
    <name type="scientific">Schumannella luteola</name>
    <dbReference type="NCBI Taxonomy" id="472059"/>
    <lineage>
        <taxon>Bacteria</taxon>
        <taxon>Bacillati</taxon>
        <taxon>Actinomycetota</taxon>
        <taxon>Actinomycetes</taxon>
        <taxon>Micrococcales</taxon>
        <taxon>Microbacteriaceae</taxon>
        <taxon>Schumannella</taxon>
    </lineage>
</organism>
<gene>
    <name evidence="2" type="ORF">BJ979_001638</name>
</gene>
<comment type="caution">
    <text evidence="2">The sequence shown here is derived from an EMBL/GenBank/DDBJ whole genome shotgun (WGS) entry which is preliminary data.</text>
</comment>
<dbReference type="RefSeq" id="WP_179566924.1">
    <property type="nucleotide sequence ID" value="NZ_JACBZY010000001.1"/>
</dbReference>
<feature type="region of interest" description="Disordered" evidence="1">
    <location>
        <begin position="1"/>
        <end position="74"/>
    </location>
</feature>
<name>A0A852YAZ3_9MICO</name>
<sequence length="74" mass="8503">MTKNLKARARQLEAELRSRRDARSDTERQIDAARGINGRPAEPEYKPEAEWTTTERQLHAHRGIRPVINPEGEA</sequence>
<reference evidence="2 3" key="1">
    <citation type="submission" date="2020-07" db="EMBL/GenBank/DDBJ databases">
        <title>Sequencing the genomes of 1000 actinobacteria strains.</title>
        <authorList>
            <person name="Klenk H.-P."/>
        </authorList>
    </citation>
    <scope>NUCLEOTIDE SEQUENCE [LARGE SCALE GENOMIC DNA]</scope>
    <source>
        <strain evidence="2 3">DSM 23141</strain>
    </source>
</reference>
<feature type="compositionally biased region" description="Basic and acidic residues" evidence="1">
    <location>
        <begin position="10"/>
        <end position="31"/>
    </location>
</feature>
<dbReference type="AlphaFoldDB" id="A0A852YAZ3"/>
<keyword evidence="3" id="KW-1185">Reference proteome</keyword>
<accession>A0A852YAZ3</accession>
<evidence type="ECO:0000256" key="1">
    <source>
        <dbReference type="SAM" id="MobiDB-lite"/>
    </source>
</evidence>